<evidence type="ECO:0000256" key="1">
    <source>
        <dbReference type="SAM" id="MobiDB-lite"/>
    </source>
</evidence>
<protein>
    <submittedName>
        <fullName evidence="2">Uncharacterized protein</fullName>
    </submittedName>
</protein>
<feature type="region of interest" description="Disordered" evidence="1">
    <location>
        <begin position="1"/>
        <end position="86"/>
    </location>
</feature>
<reference evidence="2 3" key="1">
    <citation type="journal article" date="2019" name="Sci. Rep.">
        <title>Orb-weaving spider Araneus ventricosus genome elucidates the spidroin gene catalogue.</title>
        <authorList>
            <person name="Kono N."/>
            <person name="Nakamura H."/>
            <person name="Ohtoshi R."/>
            <person name="Moran D.A.P."/>
            <person name="Shinohara A."/>
            <person name="Yoshida Y."/>
            <person name="Fujiwara M."/>
            <person name="Mori M."/>
            <person name="Tomita M."/>
            <person name="Arakawa K."/>
        </authorList>
    </citation>
    <scope>NUCLEOTIDE SEQUENCE [LARGE SCALE GENOMIC DNA]</scope>
</reference>
<feature type="compositionally biased region" description="Polar residues" evidence="1">
    <location>
        <begin position="62"/>
        <end position="86"/>
    </location>
</feature>
<dbReference type="EMBL" id="BGPR01010849">
    <property type="protein sequence ID" value="GBN48305.1"/>
    <property type="molecule type" value="Genomic_DNA"/>
</dbReference>
<evidence type="ECO:0000313" key="2">
    <source>
        <dbReference type="EMBL" id="GBN48305.1"/>
    </source>
</evidence>
<dbReference type="Proteomes" id="UP000499080">
    <property type="component" value="Unassembled WGS sequence"/>
</dbReference>
<name>A0A4Y2P8N3_ARAVE</name>
<keyword evidence="3" id="KW-1185">Reference proteome</keyword>
<accession>A0A4Y2P8N3</accession>
<gene>
    <name evidence="2" type="ORF">AVEN_168891_1</name>
</gene>
<feature type="compositionally biased region" description="Polar residues" evidence="1">
    <location>
        <begin position="35"/>
        <end position="48"/>
    </location>
</feature>
<sequence length="86" mass="9473">MPKRDRPYVIVTQRSPTTCEEGSLESPHETLGSYHVSSLKSCSDTTSKPVVPFRKRGRPKRQLNSDPGSSSGRIKRQLNTDPGSSS</sequence>
<organism evidence="2 3">
    <name type="scientific">Araneus ventricosus</name>
    <name type="common">Orbweaver spider</name>
    <name type="synonym">Epeira ventricosa</name>
    <dbReference type="NCBI Taxonomy" id="182803"/>
    <lineage>
        <taxon>Eukaryota</taxon>
        <taxon>Metazoa</taxon>
        <taxon>Ecdysozoa</taxon>
        <taxon>Arthropoda</taxon>
        <taxon>Chelicerata</taxon>
        <taxon>Arachnida</taxon>
        <taxon>Araneae</taxon>
        <taxon>Araneomorphae</taxon>
        <taxon>Entelegynae</taxon>
        <taxon>Araneoidea</taxon>
        <taxon>Araneidae</taxon>
        <taxon>Araneus</taxon>
    </lineage>
</organism>
<proteinExistence type="predicted"/>
<comment type="caution">
    <text evidence="2">The sequence shown here is derived from an EMBL/GenBank/DDBJ whole genome shotgun (WGS) entry which is preliminary data.</text>
</comment>
<dbReference type="OrthoDB" id="6462927at2759"/>
<evidence type="ECO:0000313" key="3">
    <source>
        <dbReference type="Proteomes" id="UP000499080"/>
    </source>
</evidence>
<dbReference type="AlphaFoldDB" id="A0A4Y2P8N3"/>